<dbReference type="InterPro" id="IPR012338">
    <property type="entry name" value="Beta-lactam/transpept-like"/>
</dbReference>
<dbReference type="Pfam" id="PF00144">
    <property type="entry name" value="Beta-lactamase"/>
    <property type="match status" value="1"/>
</dbReference>
<evidence type="ECO:0000313" key="3">
    <source>
        <dbReference type="Proteomes" id="UP000318571"/>
    </source>
</evidence>
<gene>
    <name evidence="2" type="ORF">TCAL_00681</name>
</gene>
<evidence type="ECO:0000313" key="2">
    <source>
        <dbReference type="EMBL" id="TRY75279.1"/>
    </source>
</evidence>
<protein>
    <recommendedName>
        <fullName evidence="1">Beta-lactamase-related domain-containing protein</fullName>
    </recommendedName>
</protein>
<dbReference type="OrthoDB" id="5946976at2759"/>
<dbReference type="SUPFAM" id="SSF56601">
    <property type="entry name" value="beta-lactamase/transpeptidase-like"/>
    <property type="match status" value="1"/>
</dbReference>
<proteinExistence type="predicted"/>
<dbReference type="STRING" id="6832.A0A553PC88"/>
<dbReference type="InterPro" id="IPR052907">
    <property type="entry name" value="Beta-lactamase/esterase"/>
</dbReference>
<keyword evidence="3" id="KW-1185">Reference proteome</keyword>
<evidence type="ECO:0000259" key="1">
    <source>
        <dbReference type="Pfam" id="PF00144"/>
    </source>
</evidence>
<dbReference type="OMA" id="TYYWPEF"/>
<accession>A0A553PC88</accession>
<feature type="domain" description="Beta-lactamase-related" evidence="1">
    <location>
        <begin position="21"/>
        <end position="406"/>
    </location>
</feature>
<comment type="caution">
    <text evidence="2">The sequence shown here is derived from an EMBL/GenBank/DDBJ whole genome shotgun (WGS) entry which is preliminary data.</text>
</comment>
<reference evidence="2 3" key="1">
    <citation type="journal article" date="2018" name="Nat. Ecol. Evol.">
        <title>Genomic signatures of mitonuclear coevolution across populations of Tigriopus californicus.</title>
        <authorList>
            <person name="Barreto F.S."/>
            <person name="Watson E.T."/>
            <person name="Lima T.G."/>
            <person name="Willett C.S."/>
            <person name="Edmands S."/>
            <person name="Li W."/>
            <person name="Burton R.S."/>
        </authorList>
    </citation>
    <scope>NUCLEOTIDE SEQUENCE [LARGE SCALE GENOMIC DNA]</scope>
    <source>
        <strain evidence="2 3">San Diego</strain>
    </source>
</reference>
<dbReference type="Proteomes" id="UP000318571">
    <property type="component" value="Chromosome 2"/>
</dbReference>
<sequence length="448" mass="50335">MVKYEIHGSVAPGYEPVKDVFERHFRQGLEANAQCCAYVGSEKVVDLWGTAVGDSQYNGDSLQVVFSSTKCLTAIAMGALIDQGLISYDDSVSSIWPEFAHKGKDQVLISQVMRHEAGLANTQGQFPVSGLLPENIQKNVIGHWLEQQELKFPRKEANTTRQYHFISRGFILNEIFRRAEKQHRTIGQYLRTEVAEPLKADAFIGIRPEEEARLATLTGWSRPYVLWRMLLPEFLAPDIQVSASSFKKAFTRFLKLSYMPPPPWQSGEANFNVLDFSWNHDHVLRGESPSSSGVCSARGLAKIGAVMANGGELDGFKIMSKRAWDTMHGGLSLKHDNALKDPGWSPTEMSQGGVAYYREHDNEPESLRQIRRLRSGYFGWTGLGGSVFQWHPNLKIGFGYTTTLLAWYDNLNMRGGRLQYEVRKCAEAAAEAKSKEAQQLHKDSRQQG</sequence>
<dbReference type="EMBL" id="VCGU01000005">
    <property type="protein sequence ID" value="TRY75279.1"/>
    <property type="molecule type" value="Genomic_DNA"/>
</dbReference>
<dbReference type="Gene3D" id="3.40.710.10">
    <property type="entry name" value="DD-peptidase/beta-lactamase superfamily"/>
    <property type="match status" value="1"/>
</dbReference>
<name>A0A553PC88_TIGCA</name>
<dbReference type="PANTHER" id="PTHR43319">
    <property type="entry name" value="BETA-LACTAMASE-RELATED"/>
    <property type="match status" value="1"/>
</dbReference>
<dbReference type="InterPro" id="IPR001466">
    <property type="entry name" value="Beta-lactam-related"/>
</dbReference>
<dbReference type="PANTHER" id="PTHR43319:SF3">
    <property type="entry name" value="BETA-LACTAMASE-RELATED DOMAIN-CONTAINING PROTEIN"/>
    <property type="match status" value="1"/>
</dbReference>
<organism evidence="2 3">
    <name type="scientific">Tigriopus californicus</name>
    <name type="common">Marine copepod</name>
    <dbReference type="NCBI Taxonomy" id="6832"/>
    <lineage>
        <taxon>Eukaryota</taxon>
        <taxon>Metazoa</taxon>
        <taxon>Ecdysozoa</taxon>
        <taxon>Arthropoda</taxon>
        <taxon>Crustacea</taxon>
        <taxon>Multicrustacea</taxon>
        <taxon>Hexanauplia</taxon>
        <taxon>Copepoda</taxon>
        <taxon>Harpacticoida</taxon>
        <taxon>Harpacticidae</taxon>
        <taxon>Tigriopus</taxon>
    </lineage>
</organism>
<dbReference type="AlphaFoldDB" id="A0A553PC88"/>